<accession>A0A6L2JJ69</accession>
<sequence>MANPLLNYVLNLYNNEQVQPKPVPALLGFAPAVLDIPNNNNGWIEEEPDEDPEMEEEEMEIKDEMNDPEIINPYKIEEGKLPPPPADSDTSSDSEPEVETDAEDENKAVTVGTITRLPYRVQPFSGTTYAGSGSSRKVFAPGLIGKDVDILHRKVKSLAQQMFERANIEGNNRDNTRHHQQNNQRQGNVRAMTTAPAEQCHTRNYCPMRKDPQGEEAQGSDKNFVNTSFSHLIDINLVRLDTSYEVELADGRFASANTILKGYTLNLVNHLFKNDLMPIKLGTFDVVIGMDWIELVPGAAPVARAPYRLAPSEMKELAVQLRRSFRMCIDYRELNKLTIKNRYPLSRIDDLFDQLQELIDNYSLPIPEMSHFTLIFLHFLVLLQNHQMVFDAEYEFDSVDNQPLHNEDFPEEIFSNPLFEEEINSMRTSQHHFNAESGLVESMLNRDSSIISSYLKIDSLLDEFAGELTLLKSIPPGIDETDYHPENEIRLSQRLLYDNSSPRPPKEIVAENSNADAESFSPSPIMEEIDLPFTPNDQCRRALRKMMMTQGIL</sequence>
<dbReference type="InterPro" id="IPR032567">
    <property type="entry name" value="RTL1-rel"/>
</dbReference>
<dbReference type="CDD" id="cd00303">
    <property type="entry name" value="retropepsin_like"/>
    <property type="match status" value="1"/>
</dbReference>
<dbReference type="PANTHER" id="PTHR15503:SF45">
    <property type="entry name" value="RNA-DIRECTED DNA POLYMERASE HOMOLOG"/>
    <property type="match status" value="1"/>
</dbReference>
<organism evidence="2">
    <name type="scientific">Tanacetum cinerariifolium</name>
    <name type="common">Dalmatian daisy</name>
    <name type="synonym">Chrysanthemum cinerariifolium</name>
    <dbReference type="NCBI Taxonomy" id="118510"/>
    <lineage>
        <taxon>Eukaryota</taxon>
        <taxon>Viridiplantae</taxon>
        <taxon>Streptophyta</taxon>
        <taxon>Embryophyta</taxon>
        <taxon>Tracheophyta</taxon>
        <taxon>Spermatophyta</taxon>
        <taxon>Magnoliopsida</taxon>
        <taxon>eudicotyledons</taxon>
        <taxon>Gunneridae</taxon>
        <taxon>Pentapetalae</taxon>
        <taxon>asterids</taxon>
        <taxon>campanulids</taxon>
        <taxon>Asterales</taxon>
        <taxon>Asteraceae</taxon>
        <taxon>Asteroideae</taxon>
        <taxon>Anthemideae</taxon>
        <taxon>Anthemidinae</taxon>
        <taxon>Tanacetum</taxon>
    </lineage>
</organism>
<keyword evidence="2" id="KW-0548">Nucleotidyltransferase</keyword>
<dbReference type="Pfam" id="PF08284">
    <property type="entry name" value="RVP_2"/>
    <property type="match status" value="1"/>
</dbReference>
<keyword evidence="2" id="KW-0695">RNA-directed DNA polymerase</keyword>
<feature type="compositionally biased region" description="Acidic residues" evidence="1">
    <location>
        <begin position="44"/>
        <end position="61"/>
    </location>
</feature>
<dbReference type="PANTHER" id="PTHR15503">
    <property type="entry name" value="LDOC1 RELATED"/>
    <property type="match status" value="1"/>
</dbReference>
<name>A0A6L2JJ69_TANCI</name>
<feature type="compositionally biased region" description="Acidic residues" evidence="1">
    <location>
        <begin position="90"/>
        <end position="104"/>
    </location>
</feature>
<dbReference type="GO" id="GO:0003964">
    <property type="term" value="F:RNA-directed DNA polymerase activity"/>
    <property type="evidence" value="ECO:0007669"/>
    <property type="project" value="UniProtKB-KW"/>
</dbReference>
<feature type="region of interest" description="Disordered" evidence="1">
    <location>
        <begin position="40"/>
        <end position="105"/>
    </location>
</feature>
<feature type="compositionally biased region" description="Polar residues" evidence="1">
    <location>
        <begin position="511"/>
        <end position="521"/>
    </location>
</feature>
<gene>
    <name evidence="2" type="ORF">Tci_008757</name>
</gene>
<feature type="region of interest" description="Disordered" evidence="1">
    <location>
        <begin position="498"/>
        <end position="521"/>
    </location>
</feature>
<comment type="caution">
    <text evidence="2">The sequence shown here is derived from an EMBL/GenBank/DDBJ whole genome shotgun (WGS) entry which is preliminary data.</text>
</comment>
<evidence type="ECO:0000313" key="2">
    <source>
        <dbReference type="EMBL" id="GEU36779.1"/>
    </source>
</evidence>
<proteinExistence type="predicted"/>
<protein>
    <submittedName>
        <fullName evidence="2">Putative reverse transcriptase domain-containing protein</fullName>
    </submittedName>
</protein>
<dbReference type="Gene3D" id="3.30.70.270">
    <property type="match status" value="1"/>
</dbReference>
<dbReference type="AlphaFoldDB" id="A0A6L2JJ69"/>
<dbReference type="InterPro" id="IPR043128">
    <property type="entry name" value="Rev_trsase/Diguanyl_cyclase"/>
</dbReference>
<reference evidence="2" key="1">
    <citation type="journal article" date="2019" name="Sci. Rep.">
        <title>Draft genome of Tanacetum cinerariifolium, the natural source of mosquito coil.</title>
        <authorList>
            <person name="Yamashiro T."/>
            <person name="Shiraishi A."/>
            <person name="Satake H."/>
            <person name="Nakayama K."/>
        </authorList>
    </citation>
    <scope>NUCLEOTIDE SEQUENCE</scope>
</reference>
<dbReference type="SUPFAM" id="SSF56672">
    <property type="entry name" value="DNA/RNA polymerases"/>
    <property type="match status" value="1"/>
</dbReference>
<feature type="compositionally biased region" description="Low complexity" evidence="1">
    <location>
        <begin position="181"/>
        <end position="190"/>
    </location>
</feature>
<dbReference type="InterPro" id="IPR043502">
    <property type="entry name" value="DNA/RNA_pol_sf"/>
</dbReference>
<keyword evidence="2" id="KW-0808">Transferase</keyword>
<evidence type="ECO:0000256" key="1">
    <source>
        <dbReference type="SAM" id="MobiDB-lite"/>
    </source>
</evidence>
<feature type="region of interest" description="Disordered" evidence="1">
    <location>
        <begin position="168"/>
        <end position="221"/>
    </location>
</feature>
<dbReference type="EMBL" id="BKCJ010000848">
    <property type="protein sequence ID" value="GEU36779.1"/>
    <property type="molecule type" value="Genomic_DNA"/>
</dbReference>